<evidence type="ECO:0000313" key="5">
    <source>
        <dbReference type="Proteomes" id="UP001178461"/>
    </source>
</evidence>
<dbReference type="InterPro" id="IPR026161">
    <property type="entry name" value="FAM178"/>
</dbReference>
<protein>
    <recommendedName>
        <fullName evidence="3">Coiled-coil SMC6 And NSE5 INteracting (CANIN) domain-containing protein</fullName>
    </recommendedName>
</protein>
<sequence length="995" mass="110525">MKKAGKQSPGGSSSSSDPQGTSRDASEQMCPNPPSQEDAVRVTSLPHPKQPPYSMELFNPWQDLRWYQIPLSSSRRPKAGLFSFTFQSSLEEYQQLRKSKNLKIGRPFSMPPLSSVPLMLTDGSQEAPHKRQDGRRRSRAGEAKGGKSLSYIKEPQAALRQMQKRSQKCRSSAARFLSKRDTGFLGAPSQGQKKGPGSSCSNKEGQQGLSLYQHGLPNLFPPAHPLEEASHSSHSSSLWGNPDSPLEEDQEDTMFPPDWSPPRIEFLYNDELPPLSPAPDPASEYQSLEEMPDITQEPSELHMMESTATASSPAGDHPQFLEEPVILQPKNATLQEAERVGPVLPMASVFHMASEQLEGAPLEGQTQTSTQRALELESPFLPSPSHPLATPPATYLRSSASTSSSELAGDPVRLPYDSDQEEDPDPEHSSFHTPAHFPMTSSSISASPDELSGDPRRLALGSDMDEDTDDLVSLGDLLQMSNSDPGSEDLYTLLSPEPDGYLSSLDKFLEKREQSRADEELERSLGEKLLLSNSFSLVEATEENAALSPEARRFLLEQFLVSQATIPAVHPGECIFVLPPYLRTALTLDTVRLKPQNQLERYFFGAPFALQMALLQDGFLGALYHGTCHCPQPLLQWLFQLMSWSPVVSPGAFQTLWEISAPQIASADKIPELWCPMLKDITQAFYNLGACTSALYLPGLVQPEFRPKEVKVSEHLPGSADTKSESFPEGASWQLTLTSVLGDIFKFLTLCVASHPHSYPDRQRLALLVLLCRLGLDKNLRKHPQTGLQQLLLVLFEGIQDWSEKLPELCRSLCHVSQHHHNLVAVVRSFPDTTARGRQLRRNLSLCFITKLLGKMQTAVSNELQQLVHLLPLMKPALLKQGLQQDQRLQVQPGKNQQEVLAELDLEACYLCHSLLTLANVVVGTTAVPLRDQRHLQQLCIQLQQHITTSIQEDAGLMYRTELKDLAAQTFLKWEELHSRGWLKITSLQGQNENI</sequence>
<evidence type="ECO:0000256" key="1">
    <source>
        <dbReference type="ARBA" id="ARBA00010311"/>
    </source>
</evidence>
<dbReference type="EMBL" id="OX395133">
    <property type="protein sequence ID" value="CAI5783292.1"/>
    <property type="molecule type" value="Genomic_DNA"/>
</dbReference>
<dbReference type="Proteomes" id="UP001178461">
    <property type="component" value="Chromosome 8"/>
</dbReference>
<accession>A0AA35PG06</accession>
<evidence type="ECO:0000313" key="4">
    <source>
        <dbReference type="EMBL" id="CAI5783292.1"/>
    </source>
</evidence>
<keyword evidence="5" id="KW-1185">Reference proteome</keyword>
<feature type="region of interest" description="Disordered" evidence="2">
    <location>
        <begin position="355"/>
        <end position="467"/>
    </location>
</feature>
<dbReference type="Pfam" id="PF14816">
    <property type="entry name" value="CANIN"/>
    <property type="match status" value="1"/>
</dbReference>
<feature type="domain" description="Coiled-coil SMC6 And NSE5 INteracting (CANIN)" evidence="3">
    <location>
        <begin position="498"/>
        <end position="857"/>
    </location>
</feature>
<organism evidence="4 5">
    <name type="scientific">Podarcis lilfordi</name>
    <name type="common">Lilford's wall lizard</name>
    <dbReference type="NCBI Taxonomy" id="74358"/>
    <lineage>
        <taxon>Eukaryota</taxon>
        <taxon>Metazoa</taxon>
        <taxon>Chordata</taxon>
        <taxon>Craniata</taxon>
        <taxon>Vertebrata</taxon>
        <taxon>Euteleostomi</taxon>
        <taxon>Lepidosauria</taxon>
        <taxon>Squamata</taxon>
        <taxon>Bifurcata</taxon>
        <taxon>Unidentata</taxon>
        <taxon>Episquamata</taxon>
        <taxon>Laterata</taxon>
        <taxon>Lacertibaenia</taxon>
        <taxon>Lacertidae</taxon>
        <taxon>Podarcis</taxon>
    </lineage>
</organism>
<dbReference type="PANTHER" id="PTHR16046:SF11">
    <property type="entry name" value="PROTEIN FAM178B"/>
    <property type="match status" value="1"/>
</dbReference>
<gene>
    <name evidence="4" type="ORF">PODLI_1B035969</name>
</gene>
<evidence type="ECO:0000256" key="2">
    <source>
        <dbReference type="SAM" id="MobiDB-lite"/>
    </source>
</evidence>
<proteinExistence type="inferred from homology"/>
<feature type="region of interest" description="Disordered" evidence="2">
    <location>
        <begin position="1"/>
        <end position="53"/>
    </location>
</feature>
<feature type="region of interest" description="Disordered" evidence="2">
    <location>
        <begin position="101"/>
        <end position="323"/>
    </location>
</feature>
<comment type="similarity">
    <text evidence="1">Belongs to the FAM178 family.</text>
</comment>
<reference evidence="4" key="1">
    <citation type="submission" date="2022-12" db="EMBL/GenBank/DDBJ databases">
        <authorList>
            <person name="Alioto T."/>
            <person name="Alioto T."/>
            <person name="Gomez Garrido J."/>
        </authorList>
    </citation>
    <scope>NUCLEOTIDE SEQUENCE</scope>
</reference>
<dbReference type="AlphaFoldDB" id="A0AA35PG06"/>
<feature type="compositionally biased region" description="Polar residues" evidence="2">
    <location>
        <begin position="198"/>
        <end position="210"/>
    </location>
</feature>
<feature type="compositionally biased region" description="Low complexity" evidence="2">
    <location>
        <begin position="1"/>
        <end position="22"/>
    </location>
</feature>
<evidence type="ECO:0000259" key="3">
    <source>
        <dbReference type="Pfam" id="PF14816"/>
    </source>
</evidence>
<dbReference type="InterPro" id="IPR044276">
    <property type="entry name" value="CANIN_dom"/>
</dbReference>
<dbReference type="PANTHER" id="PTHR16046">
    <property type="entry name" value="SMC5-SMC6 COMPLEX LOCALIZATION FACTOR 2"/>
    <property type="match status" value="1"/>
</dbReference>
<name>A0AA35PG06_9SAUR</name>